<accession>A0ABS6SZX3</accession>
<name>A0ABS6SZX3_9RHOB</name>
<reference evidence="2 3" key="1">
    <citation type="submission" date="2021-05" db="EMBL/GenBank/DDBJ databases">
        <title>Culturable bacteria isolated from Daya Bay.</title>
        <authorList>
            <person name="Zheng W."/>
            <person name="Yu S."/>
            <person name="Huang Y."/>
        </authorList>
    </citation>
    <scope>NUCLEOTIDE SEQUENCE [LARGE SCALE GENOMIC DNA]</scope>
    <source>
        <strain evidence="2 3">DP4N28-5</strain>
    </source>
</reference>
<evidence type="ECO:0000256" key="1">
    <source>
        <dbReference type="SAM" id="Phobius"/>
    </source>
</evidence>
<gene>
    <name evidence="2" type="ORF">KJP28_06310</name>
</gene>
<keyword evidence="1" id="KW-0472">Membrane</keyword>
<comment type="caution">
    <text evidence="2">The sequence shown here is derived from an EMBL/GenBank/DDBJ whole genome shotgun (WGS) entry which is preliminary data.</text>
</comment>
<evidence type="ECO:0000313" key="2">
    <source>
        <dbReference type="EMBL" id="MBV7378533.1"/>
    </source>
</evidence>
<dbReference type="EMBL" id="JAHUZE010000002">
    <property type="protein sequence ID" value="MBV7378533.1"/>
    <property type="molecule type" value="Genomic_DNA"/>
</dbReference>
<dbReference type="Proteomes" id="UP000756530">
    <property type="component" value="Unassembled WGS sequence"/>
</dbReference>
<proteinExistence type="predicted"/>
<keyword evidence="3" id="KW-1185">Reference proteome</keyword>
<protein>
    <submittedName>
        <fullName evidence="2">Uncharacterized protein</fullName>
    </submittedName>
</protein>
<organism evidence="2 3">
    <name type="scientific">Maritimibacter dapengensis</name>
    <dbReference type="NCBI Taxonomy" id="2836868"/>
    <lineage>
        <taxon>Bacteria</taxon>
        <taxon>Pseudomonadati</taxon>
        <taxon>Pseudomonadota</taxon>
        <taxon>Alphaproteobacteria</taxon>
        <taxon>Rhodobacterales</taxon>
        <taxon>Roseobacteraceae</taxon>
        <taxon>Maritimibacter</taxon>
    </lineage>
</organism>
<keyword evidence="1" id="KW-0812">Transmembrane</keyword>
<sequence length="202" mass="24246">MLRERAHDAREAMEAEYARRREDLGVRIERGRLVFDQRIRKRQREARQKFSEYVAAIRPMNVVTAPVIYSVIIAFVTLDLFVTLYMWICFPVYGIPRVRRRDHIVVDRHMLPYLNWVQKFNCVYCSYGNGVLAYAREVAARTEAYWCPIKHARRWEGAHEYYHDFMDYGDTCDFVERWAESRNRITEGRDAMRPIVVGRRKD</sequence>
<evidence type="ECO:0000313" key="3">
    <source>
        <dbReference type="Proteomes" id="UP000756530"/>
    </source>
</evidence>
<feature type="transmembrane region" description="Helical" evidence="1">
    <location>
        <begin position="67"/>
        <end position="93"/>
    </location>
</feature>
<keyword evidence="1" id="KW-1133">Transmembrane helix</keyword>